<dbReference type="OrthoDB" id="9759608at2"/>
<dbReference type="RefSeq" id="WP_085423978.1">
    <property type="nucleotide sequence ID" value="NZ_FXAF01000008.1"/>
</dbReference>
<feature type="domain" description="Hydantoinase/oxoprolinase N-terminal" evidence="2">
    <location>
        <begin position="3"/>
        <end position="170"/>
    </location>
</feature>
<dbReference type="STRING" id="464029.SAMN02982989_1121"/>
<dbReference type="Pfam" id="PF01968">
    <property type="entry name" value="Hydantoinase_A"/>
    <property type="match status" value="1"/>
</dbReference>
<dbReference type="Pfam" id="PF05378">
    <property type="entry name" value="Hydant_A_N"/>
    <property type="match status" value="1"/>
</dbReference>
<dbReference type="PANTHER" id="PTHR11365:SF10">
    <property type="entry name" value="HYDANTOINASE_OXOPROLINASE"/>
    <property type="match status" value="1"/>
</dbReference>
<keyword evidence="4" id="KW-1185">Reference proteome</keyword>
<dbReference type="InterPro" id="IPR008040">
    <property type="entry name" value="Hydant_A_N"/>
</dbReference>
<reference evidence="4" key="1">
    <citation type="submission" date="2017-04" db="EMBL/GenBank/DDBJ databases">
        <authorList>
            <person name="Varghese N."/>
            <person name="Submissions S."/>
        </authorList>
    </citation>
    <scope>NUCLEOTIDE SEQUENCE [LARGE SCALE GENOMIC DNA]</scope>
    <source>
        <strain evidence="4">B4P</strain>
    </source>
</reference>
<dbReference type="EMBL" id="FXAF01000008">
    <property type="protein sequence ID" value="SMF60820.1"/>
    <property type="molecule type" value="Genomic_DNA"/>
</dbReference>
<dbReference type="PANTHER" id="PTHR11365">
    <property type="entry name" value="5-OXOPROLINASE RELATED"/>
    <property type="match status" value="1"/>
</dbReference>
<dbReference type="AlphaFoldDB" id="A0A1X7FZG6"/>
<name>A0A1X7FZG6_9HYPH</name>
<dbReference type="InterPro" id="IPR043129">
    <property type="entry name" value="ATPase_NBD"/>
</dbReference>
<evidence type="ECO:0000313" key="4">
    <source>
        <dbReference type="Proteomes" id="UP000192903"/>
    </source>
</evidence>
<feature type="domain" description="Hydantoinase A/oxoprolinase" evidence="1">
    <location>
        <begin position="192"/>
        <end position="362"/>
    </location>
</feature>
<dbReference type="Proteomes" id="UP000192903">
    <property type="component" value="Unassembled WGS sequence"/>
</dbReference>
<evidence type="ECO:0000259" key="1">
    <source>
        <dbReference type="Pfam" id="PF01968"/>
    </source>
</evidence>
<dbReference type="GO" id="GO:0016787">
    <property type="term" value="F:hydrolase activity"/>
    <property type="evidence" value="ECO:0007669"/>
    <property type="project" value="InterPro"/>
</dbReference>
<sequence>MFRVGIDVGGTNTDAVIMSGRTVVAGVKAATTEDVMSGVVEALENVLAKAGIAREKITHVMIGTTHFTNAVIERKHISPVAAIRLGLPATACLPPMVDWPADLRAATGMHTYMVRGGYEFDGREIAALDLDELDRIAGDMKDKGLTAAAITSVFSPINSKMEQAARDRLLQKCPGAKVVLSSDIGRIGLLERESAAIMNASLLTLSARIVKAFSEALAATGIACPFFITQNDGTLMAAETVKRFPVLTFASGPTNSMRGAAFLTGIRDGIVVDIGGTTTDIGALQHGFPRQAATVVDIGGVRTNFRMPDVFSIGLGGGSLVRQSDDGRVTVGPQSVGYRISNEALAFGGSVLTATDIAVARGEASVGNREAVASLDTLLLDKARAEMTAILERGVERSRISPVPIPVIAVGGGSILMPSHIGDLQVVRPENFAVANAVGAAIAQVSGEVDRVFSLTNGLTREICLKQAEEEARSKAIAAGAKPKTVEAIEREDVPLAYLPGNATRIHVKVVGEMAGTGF</sequence>
<dbReference type="SUPFAM" id="SSF53067">
    <property type="entry name" value="Actin-like ATPase domain"/>
    <property type="match status" value="1"/>
</dbReference>
<dbReference type="Gene3D" id="3.30.420.40">
    <property type="match status" value="1"/>
</dbReference>
<proteinExistence type="predicted"/>
<dbReference type="InterPro" id="IPR045079">
    <property type="entry name" value="Oxoprolinase-like"/>
</dbReference>
<gene>
    <name evidence="3" type="ORF">SAMN02982989_1121</name>
</gene>
<dbReference type="InterPro" id="IPR002821">
    <property type="entry name" value="Hydantoinase_A"/>
</dbReference>
<evidence type="ECO:0000313" key="3">
    <source>
        <dbReference type="EMBL" id="SMF60820.1"/>
    </source>
</evidence>
<protein>
    <submittedName>
        <fullName evidence="3">Hydantoinase/oxoprolinase</fullName>
    </submittedName>
</protein>
<organism evidence="3 4">
    <name type="scientific">Xaviernesmea oryzae</name>
    <dbReference type="NCBI Taxonomy" id="464029"/>
    <lineage>
        <taxon>Bacteria</taxon>
        <taxon>Pseudomonadati</taxon>
        <taxon>Pseudomonadota</taxon>
        <taxon>Alphaproteobacteria</taxon>
        <taxon>Hyphomicrobiales</taxon>
        <taxon>Rhizobiaceae</taxon>
        <taxon>Rhizobium/Agrobacterium group</taxon>
        <taxon>Xaviernesmea</taxon>
    </lineage>
</organism>
<evidence type="ECO:0000259" key="2">
    <source>
        <dbReference type="Pfam" id="PF05378"/>
    </source>
</evidence>
<accession>A0A1X7FZG6</accession>